<feature type="transmembrane region" description="Helical" evidence="1">
    <location>
        <begin position="299"/>
        <end position="320"/>
    </location>
</feature>
<keyword evidence="1" id="KW-1133">Transmembrane helix</keyword>
<accession>A0A9P7S3G5</accession>
<evidence type="ECO:0000313" key="2">
    <source>
        <dbReference type="EMBL" id="KAG7094478.1"/>
    </source>
</evidence>
<organism evidence="2 3">
    <name type="scientific">Marasmius oreades</name>
    <name type="common">fairy-ring Marasmius</name>
    <dbReference type="NCBI Taxonomy" id="181124"/>
    <lineage>
        <taxon>Eukaryota</taxon>
        <taxon>Fungi</taxon>
        <taxon>Dikarya</taxon>
        <taxon>Basidiomycota</taxon>
        <taxon>Agaricomycotina</taxon>
        <taxon>Agaricomycetes</taxon>
        <taxon>Agaricomycetidae</taxon>
        <taxon>Agaricales</taxon>
        <taxon>Marasmiineae</taxon>
        <taxon>Marasmiaceae</taxon>
        <taxon>Marasmius</taxon>
    </lineage>
</organism>
<gene>
    <name evidence="2" type="ORF">E1B28_008074</name>
</gene>
<reference evidence="2" key="1">
    <citation type="journal article" date="2021" name="Genome Biol. Evol.">
        <title>The assembled and annotated genome of the fairy-ring fungus Marasmius oreades.</title>
        <authorList>
            <person name="Hiltunen M."/>
            <person name="Ament-Velasquez S.L."/>
            <person name="Johannesson H."/>
        </authorList>
    </citation>
    <scope>NUCLEOTIDE SEQUENCE</scope>
    <source>
        <strain evidence="2">03SP1</strain>
    </source>
</reference>
<dbReference type="Proteomes" id="UP001049176">
    <property type="component" value="Chromosome 4"/>
</dbReference>
<dbReference type="EMBL" id="CM032184">
    <property type="protein sequence ID" value="KAG7094478.1"/>
    <property type="molecule type" value="Genomic_DNA"/>
</dbReference>
<comment type="caution">
    <text evidence="2">The sequence shown here is derived from an EMBL/GenBank/DDBJ whole genome shotgun (WGS) entry which is preliminary data.</text>
</comment>
<dbReference type="AlphaFoldDB" id="A0A9P7S3G5"/>
<proteinExistence type="predicted"/>
<feature type="transmembrane region" description="Helical" evidence="1">
    <location>
        <begin position="272"/>
        <end position="293"/>
    </location>
</feature>
<feature type="transmembrane region" description="Helical" evidence="1">
    <location>
        <begin position="227"/>
        <end position="251"/>
    </location>
</feature>
<protein>
    <submittedName>
        <fullName evidence="2">Uncharacterized protein</fullName>
    </submittedName>
</protein>
<feature type="transmembrane region" description="Helical" evidence="1">
    <location>
        <begin position="75"/>
        <end position="96"/>
    </location>
</feature>
<dbReference type="OrthoDB" id="2756618at2759"/>
<evidence type="ECO:0000256" key="1">
    <source>
        <dbReference type="SAM" id="Phobius"/>
    </source>
</evidence>
<dbReference type="GeneID" id="66077150"/>
<feature type="transmembrane region" description="Helical" evidence="1">
    <location>
        <begin position="186"/>
        <end position="207"/>
    </location>
</feature>
<keyword evidence="1" id="KW-0472">Membrane</keyword>
<feature type="transmembrane region" description="Helical" evidence="1">
    <location>
        <begin position="102"/>
        <end position="123"/>
    </location>
</feature>
<keyword evidence="1" id="KW-0812">Transmembrane</keyword>
<evidence type="ECO:0000313" key="3">
    <source>
        <dbReference type="Proteomes" id="UP001049176"/>
    </source>
</evidence>
<name>A0A9P7S3G5_9AGAR</name>
<dbReference type="RefSeq" id="XP_043010948.1">
    <property type="nucleotide sequence ID" value="XM_043152861.1"/>
</dbReference>
<sequence>MGTSYLNQPVRRPCRSVWASNISRVRPSGSGSKLPSPEREIIDNPSLKNGPVWNQFTGGQFLGTRPRKYSLRVNTVFGPVLGSFCVLFVAAIWTIFTKRQEVNYKLLTTLMTMWLLSTVHLILDVTRAKAAFIDARELPDGTPGSLVYYLDLSSPLQAAKSATYVTITLVGDGFMIYRCYVIWGRWYMGLIPAIMLCGTGVPGYGAAYEVSKVAPGAEVFVPDILKWVTSFFVLTFATNVICTGLIVIRILSVQRALSKLHSTREHLSLKTIIIVTESAALYSATVLSLLISYTSGSNGQYLVLDLTSPLIGVVFTLIILRVTLVSESEQIYSASIQLSTHTSNSRVARTEEYGMQPRRTTVASVNVSHFTERNSLDNKVASNSMV</sequence>
<dbReference type="KEGG" id="more:E1B28_008074"/>
<keyword evidence="3" id="KW-1185">Reference proteome</keyword>